<feature type="region of interest" description="Disordered" evidence="2">
    <location>
        <begin position="530"/>
        <end position="581"/>
    </location>
</feature>
<dbReference type="InterPro" id="IPR057670">
    <property type="entry name" value="SH3_retrovirus"/>
</dbReference>
<evidence type="ECO:0000256" key="2">
    <source>
        <dbReference type="SAM" id="MobiDB-lite"/>
    </source>
</evidence>
<feature type="coiled-coil region" evidence="1">
    <location>
        <begin position="283"/>
        <end position="310"/>
    </location>
</feature>
<dbReference type="OrthoDB" id="1306240at2759"/>
<evidence type="ECO:0000313" key="4">
    <source>
        <dbReference type="RefSeq" id="XP_016468487.1"/>
    </source>
</evidence>
<dbReference type="Pfam" id="PF14223">
    <property type="entry name" value="Retrotran_gag_2"/>
    <property type="match status" value="1"/>
</dbReference>
<dbReference type="KEGG" id="nta:107791021"/>
<dbReference type="PaxDb" id="4097-A0A1S3ZVU9"/>
<sequence>MVQLFRVKGTTEGTNSYRFSRKLHKSTAPAVKFLLAHATVQKQYSSLHHPSYVTNALLTSRKRTWFSIVFGGHSTSINWISACQSAKEIREALQTAHEGTTQVKQSKIDMLTTEYEIFRMKDDESIQDMHTCFTSIINELHSLGETIPRNKLVRKILSVLPSSWESKVNAITEAKDLQTLTIDELECPLLKQDQYKNNFHKAAKMNPVSDKRFKRMNAADNVIKQALAAWENSSSESEEENDHGDSLMMAVESEATDLINNKDALTVELGETEQTRDDLVIAVIDLKETIEILKKEKDALDEKIAHIEHERDDLMVVVIDLKESFECVRKEKEVLGERVANIEHERDDLLVVVVDLKEIIGELKMESRPENSQKRKEVASEAHIKLESEEAGSCKLHVAEQIGQEGPGSWCMIRSLLNKTPYELLNGRKTKLTHLRTFGCKCFVLNNRKEALGKFDAKSDEGIFLGYSSQSKSYKVYNKRTQCVEESIHMNFDESHLSCEKDSHANQDGKPLSVPGEVIDMANGRADVMSHVKESSEDDASTPPSIGEKSGPLITPTEAENRVVDAVQGTPLAEVRSTQEP</sequence>
<protein>
    <recommendedName>
        <fullName evidence="3">Retroviral polymerase SH3-like domain-containing protein</fullName>
    </recommendedName>
</protein>
<dbReference type="AlphaFoldDB" id="A0A1S3ZVU9"/>
<evidence type="ECO:0000259" key="3">
    <source>
        <dbReference type="Pfam" id="PF25597"/>
    </source>
</evidence>
<keyword evidence="1" id="KW-0175">Coiled coil</keyword>
<reference evidence="4" key="1">
    <citation type="submission" date="2025-08" db="UniProtKB">
        <authorList>
            <consortium name="RefSeq"/>
        </authorList>
    </citation>
    <scope>IDENTIFICATION</scope>
</reference>
<proteinExistence type="predicted"/>
<dbReference type="RefSeq" id="XP_016468487.1">
    <property type="nucleotide sequence ID" value="XM_016613001.1"/>
</dbReference>
<gene>
    <name evidence="4" type="primary">LOC107791021</name>
</gene>
<accession>A0A1S3ZVU9</accession>
<name>A0A1S3ZVU9_TOBAC</name>
<dbReference type="PANTHER" id="PTHR34676">
    <property type="entry name" value="DUF4219 DOMAIN-CONTAINING PROTEIN-RELATED"/>
    <property type="match status" value="1"/>
</dbReference>
<dbReference type="Pfam" id="PF25597">
    <property type="entry name" value="SH3_retrovirus"/>
    <property type="match status" value="1"/>
</dbReference>
<dbReference type="PANTHER" id="PTHR34676:SF8">
    <property type="entry name" value="TRANSMEMBRANE PROTEIN"/>
    <property type="match status" value="1"/>
</dbReference>
<evidence type="ECO:0000256" key="1">
    <source>
        <dbReference type="SAM" id="Coils"/>
    </source>
</evidence>
<organism evidence="4">
    <name type="scientific">Nicotiana tabacum</name>
    <name type="common">Common tobacco</name>
    <dbReference type="NCBI Taxonomy" id="4097"/>
    <lineage>
        <taxon>Eukaryota</taxon>
        <taxon>Viridiplantae</taxon>
        <taxon>Streptophyta</taxon>
        <taxon>Embryophyta</taxon>
        <taxon>Tracheophyta</taxon>
        <taxon>Spermatophyta</taxon>
        <taxon>Magnoliopsida</taxon>
        <taxon>eudicotyledons</taxon>
        <taxon>Gunneridae</taxon>
        <taxon>Pentapetalae</taxon>
        <taxon>asterids</taxon>
        <taxon>lamiids</taxon>
        <taxon>Solanales</taxon>
        <taxon>Solanaceae</taxon>
        <taxon>Nicotianoideae</taxon>
        <taxon>Nicotianeae</taxon>
        <taxon>Nicotiana</taxon>
    </lineage>
</organism>
<feature type="domain" description="Retroviral polymerase SH3-like" evidence="3">
    <location>
        <begin position="440"/>
        <end position="498"/>
    </location>
</feature>